<proteinExistence type="predicted"/>
<dbReference type="AlphaFoldDB" id="A0A290ZAY7"/>
<organism evidence="2 3">
    <name type="scientific">Actinosynnema pretiosum</name>
    <dbReference type="NCBI Taxonomy" id="42197"/>
    <lineage>
        <taxon>Bacteria</taxon>
        <taxon>Bacillati</taxon>
        <taxon>Actinomycetota</taxon>
        <taxon>Actinomycetes</taxon>
        <taxon>Pseudonocardiales</taxon>
        <taxon>Pseudonocardiaceae</taxon>
        <taxon>Actinosynnema</taxon>
    </lineage>
</organism>
<dbReference type="RefSeq" id="WP_096495970.1">
    <property type="nucleotide sequence ID" value="NZ_CP023445.1"/>
</dbReference>
<name>A0A290ZAY7_9PSEU</name>
<feature type="compositionally biased region" description="Low complexity" evidence="1">
    <location>
        <begin position="22"/>
        <end position="34"/>
    </location>
</feature>
<reference evidence="2" key="1">
    <citation type="submission" date="2017-09" db="EMBL/GenBank/DDBJ databases">
        <title>Complete Genome Sequence of ansamitocin-producing Bacterium Actinosynnema pretiosum X47.</title>
        <authorList>
            <person name="Cao G."/>
            <person name="Zong G."/>
            <person name="Zhong C."/>
            <person name="Fu J."/>
        </authorList>
    </citation>
    <scope>NUCLEOTIDE SEQUENCE [LARGE SCALE GENOMIC DNA]</scope>
    <source>
        <strain evidence="2">X47</strain>
    </source>
</reference>
<dbReference type="Proteomes" id="UP000218505">
    <property type="component" value="Chromosome"/>
</dbReference>
<sequence>MAARKTSNQTTLDSHLDRPSVTATGDGPADTTDPAEVAVSAVPDKAAAALAGHGMVNAVIPVGRTDAQAPSAPSRIETYQRVRPDGQRVTVTHDLTAGTTTATPVTD</sequence>
<keyword evidence="3" id="KW-1185">Reference proteome</keyword>
<dbReference type="KEGG" id="apre:CNX65_25105"/>
<evidence type="ECO:0000256" key="1">
    <source>
        <dbReference type="SAM" id="MobiDB-lite"/>
    </source>
</evidence>
<evidence type="ECO:0000313" key="2">
    <source>
        <dbReference type="EMBL" id="ATE56149.1"/>
    </source>
</evidence>
<dbReference type="EMBL" id="CP023445">
    <property type="protein sequence ID" value="ATE56149.1"/>
    <property type="molecule type" value="Genomic_DNA"/>
</dbReference>
<accession>A0A290ZAY7</accession>
<gene>
    <name evidence="2" type="ORF">CNX65_25105</name>
</gene>
<protein>
    <submittedName>
        <fullName evidence="2">Uncharacterized protein</fullName>
    </submittedName>
</protein>
<evidence type="ECO:0000313" key="3">
    <source>
        <dbReference type="Proteomes" id="UP000218505"/>
    </source>
</evidence>
<feature type="region of interest" description="Disordered" evidence="1">
    <location>
        <begin position="1"/>
        <end position="34"/>
    </location>
</feature>
<feature type="compositionally biased region" description="Polar residues" evidence="1">
    <location>
        <begin position="1"/>
        <end position="13"/>
    </location>
</feature>